<evidence type="ECO:0000313" key="2">
    <source>
        <dbReference type="Proteomes" id="UP000033514"/>
    </source>
</evidence>
<proteinExistence type="predicted"/>
<dbReference type="RefSeq" id="WP_046870563.1">
    <property type="nucleotide sequence ID" value="NZ_LAJG01000005.1"/>
</dbReference>
<reference evidence="1 2" key="1">
    <citation type="submission" date="2015-03" db="EMBL/GenBank/DDBJ databases">
        <authorList>
            <person name="Hassan Y.I."/>
            <person name="Lepp D."/>
            <person name="Zhou T."/>
        </authorList>
    </citation>
    <scope>NUCLEOTIDE SEQUENCE [LARGE SCALE GENOMIC DNA]</scope>
    <source>
        <strain evidence="1 2">GH2-10</strain>
    </source>
</reference>
<organism evidence="1 2">
    <name type="scientific">Devosia soli</name>
    <dbReference type="NCBI Taxonomy" id="361041"/>
    <lineage>
        <taxon>Bacteria</taxon>
        <taxon>Pseudomonadati</taxon>
        <taxon>Pseudomonadota</taxon>
        <taxon>Alphaproteobacteria</taxon>
        <taxon>Hyphomicrobiales</taxon>
        <taxon>Devosiaceae</taxon>
        <taxon>Devosia</taxon>
    </lineage>
</organism>
<dbReference type="PATRIC" id="fig|361041.3.peg.4063"/>
<comment type="caution">
    <text evidence="1">The sequence shown here is derived from an EMBL/GenBank/DDBJ whole genome shotgun (WGS) entry which is preliminary data.</text>
</comment>
<evidence type="ECO:0000313" key="1">
    <source>
        <dbReference type="EMBL" id="KKB81186.1"/>
    </source>
</evidence>
<name>A0A0F5LFM4_9HYPH</name>
<keyword evidence="2" id="KW-1185">Reference proteome</keyword>
<dbReference type="Proteomes" id="UP000033514">
    <property type="component" value="Unassembled WGS sequence"/>
</dbReference>
<dbReference type="EMBL" id="LAJG01000005">
    <property type="protein sequence ID" value="KKB81186.1"/>
    <property type="molecule type" value="Genomic_DNA"/>
</dbReference>
<dbReference type="STRING" id="361041.VW35_03335"/>
<protein>
    <submittedName>
        <fullName evidence="1">Uncharacterized protein</fullName>
    </submittedName>
</protein>
<gene>
    <name evidence="1" type="ORF">VW35_03335</name>
</gene>
<sequence length="71" mass="7666">MRLKPPVSFDEAYRSLAQNAVLTWGTSAAARMDPQLQSIACAMETVSALDIPDSVEPLFGENIDIDLLAEA</sequence>
<dbReference type="OrthoDB" id="9979065at2"/>
<accession>A0A0F5LFM4</accession>
<dbReference type="AlphaFoldDB" id="A0A0F5LFM4"/>